<evidence type="ECO:0000313" key="3">
    <source>
        <dbReference type="EMBL" id="TEY60147.1"/>
    </source>
</evidence>
<feature type="chain" id="PRO_5021187071" evidence="2">
    <location>
        <begin position="21"/>
        <end position="103"/>
    </location>
</feature>
<feature type="compositionally biased region" description="Basic and acidic residues" evidence="1">
    <location>
        <begin position="39"/>
        <end position="48"/>
    </location>
</feature>
<gene>
    <name evidence="3" type="ORF">BOTCAL_0185g00100</name>
</gene>
<name>A0A4Y8D0W1_9HELO</name>
<sequence>MAKLLFSLFSFLSLIIGVSAQFQFFEQMFNGQQQQQRQPQDRTEHPTSAREPSPASPSHTTVPARTQPTRKNSSSQTETQSAYRKEGLKPERLRGRWNWLGRG</sequence>
<accession>A0A4Y8D0W1</accession>
<dbReference type="STRING" id="38488.A0A4Y8D0W1"/>
<reference evidence="3 4" key="1">
    <citation type="submission" date="2017-11" db="EMBL/GenBank/DDBJ databases">
        <title>Comparative genomics of Botrytis spp.</title>
        <authorList>
            <person name="Valero-Jimenez C.A."/>
            <person name="Tapia P."/>
            <person name="Veloso J."/>
            <person name="Silva-Moreno E."/>
            <person name="Staats M."/>
            <person name="Valdes J.H."/>
            <person name="Van Kan J.A.L."/>
        </authorList>
    </citation>
    <scope>NUCLEOTIDE SEQUENCE [LARGE SCALE GENOMIC DNA]</scope>
    <source>
        <strain evidence="3 4">MUCL2830</strain>
    </source>
</reference>
<organism evidence="3 4">
    <name type="scientific">Botryotinia calthae</name>
    <dbReference type="NCBI Taxonomy" id="38488"/>
    <lineage>
        <taxon>Eukaryota</taxon>
        <taxon>Fungi</taxon>
        <taxon>Dikarya</taxon>
        <taxon>Ascomycota</taxon>
        <taxon>Pezizomycotina</taxon>
        <taxon>Leotiomycetes</taxon>
        <taxon>Helotiales</taxon>
        <taxon>Sclerotiniaceae</taxon>
        <taxon>Botryotinia</taxon>
    </lineage>
</organism>
<dbReference type="Proteomes" id="UP000297299">
    <property type="component" value="Unassembled WGS sequence"/>
</dbReference>
<keyword evidence="4" id="KW-1185">Reference proteome</keyword>
<dbReference type="EMBL" id="PHWZ01000185">
    <property type="protein sequence ID" value="TEY60147.1"/>
    <property type="molecule type" value="Genomic_DNA"/>
</dbReference>
<evidence type="ECO:0000313" key="4">
    <source>
        <dbReference type="Proteomes" id="UP000297299"/>
    </source>
</evidence>
<evidence type="ECO:0000256" key="2">
    <source>
        <dbReference type="SAM" id="SignalP"/>
    </source>
</evidence>
<feature type="region of interest" description="Disordered" evidence="1">
    <location>
        <begin position="30"/>
        <end position="89"/>
    </location>
</feature>
<dbReference type="AlphaFoldDB" id="A0A4Y8D0W1"/>
<feature type="signal peptide" evidence="2">
    <location>
        <begin position="1"/>
        <end position="20"/>
    </location>
</feature>
<feature type="compositionally biased region" description="Polar residues" evidence="1">
    <location>
        <begin position="56"/>
        <end position="82"/>
    </location>
</feature>
<protein>
    <submittedName>
        <fullName evidence="3">Uncharacterized protein</fullName>
    </submittedName>
</protein>
<comment type="caution">
    <text evidence="3">The sequence shown here is derived from an EMBL/GenBank/DDBJ whole genome shotgun (WGS) entry which is preliminary data.</text>
</comment>
<keyword evidence="2" id="KW-0732">Signal</keyword>
<evidence type="ECO:0000256" key="1">
    <source>
        <dbReference type="SAM" id="MobiDB-lite"/>
    </source>
</evidence>
<proteinExistence type="predicted"/>